<evidence type="ECO:0000256" key="1">
    <source>
        <dbReference type="SAM" id="Phobius"/>
    </source>
</evidence>
<sequence>MHEFIAKNKAILCFSSLFAGALITMLLLNHSSNIALVFGTFALLTALSFFTIAATWRYFSQR</sequence>
<name>A0A3G6IZW0_9CORY</name>
<keyword evidence="1" id="KW-0472">Membrane</keyword>
<feature type="transmembrane region" description="Helical" evidence="1">
    <location>
        <begin position="12"/>
        <end position="28"/>
    </location>
</feature>
<dbReference type="EMBL" id="CP033898">
    <property type="protein sequence ID" value="AZA10228.1"/>
    <property type="molecule type" value="Genomic_DNA"/>
</dbReference>
<dbReference type="AlphaFoldDB" id="A0A3G6IZW0"/>
<dbReference type="RefSeq" id="WP_123961066.1">
    <property type="nucleotide sequence ID" value="NZ_CP033898.1"/>
</dbReference>
<reference evidence="2 3" key="1">
    <citation type="submission" date="2018-11" db="EMBL/GenBank/DDBJ databases">
        <authorList>
            <person name="Kleinhagauer T."/>
            <person name="Glaeser S.P."/>
            <person name="Spergser J."/>
            <person name="Ruckert C."/>
            <person name="Kaempfer P."/>
            <person name="Busse H.-J."/>
        </authorList>
    </citation>
    <scope>NUCLEOTIDE SEQUENCE [LARGE SCALE GENOMIC DNA]</scope>
    <source>
        <strain evidence="2 3">812CH</strain>
    </source>
</reference>
<accession>A0A3G6IZW0</accession>
<keyword evidence="1" id="KW-1133">Transmembrane helix</keyword>
<dbReference type="OrthoDB" id="4412257at2"/>
<evidence type="ECO:0000313" key="3">
    <source>
        <dbReference type="Proteomes" id="UP000271426"/>
    </source>
</evidence>
<feature type="transmembrane region" description="Helical" evidence="1">
    <location>
        <begin position="34"/>
        <end position="59"/>
    </location>
</feature>
<gene>
    <name evidence="2" type="ORF">CPPEL_10660</name>
</gene>
<protein>
    <submittedName>
        <fullName evidence="2">Uncharacterized protein</fullName>
    </submittedName>
</protein>
<dbReference type="Proteomes" id="UP000271426">
    <property type="component" value="Chromosome"/>
</dbReference>
<dbReference type="KEGG" id="cpso:CPPEL_10660"/>
<proteinExistence type="predicted"/>
<organism evidence="2 3">
    <name type="scientific">Corynebacterium pseudopelargi</name>
    <dbReference type="NCBI Taxonomy" id="2080757"/>
    <lineage>
        <taxon>Bacteria</taxon>
        <taxon>Bacillati</taxon>
        <taxon>Actinomycetota</taxon>
        <taxon>Actinomycetes</taxon>
        <taxon>Mycobacteriales</taxon>
        <taxon>Corynebacteriaceae</taxon>
        <taxon>Corynebacterium</taxon>
    </lineage>
</organism>
<keyword evidence="1" id="KW-0812">Transmembrane</keyword>
<evidence type="ECO:0000313" key="2">
    <source>
        <dbReference type="EMBL" id="AZA10228.1"/>
    </source>
</evidence>
<keyword evidence="3" id="KW-1185">Reference proteome</keyword>